<dbReference type="PANTHER" id="PTHR45748:SF7">
    <property type="entry name" value="1-PHOSPHATIDYLINOSITOL 3-PHOSPHATE 5-KINASE-RELATED"/>
    <property type="match status" value="1"/>
</dbReference>
<sequence>MCMLDIVSVDEMMLSLRVDRQFPDTSQDGIADKCNESEWDLTTIVDDRFELKDLNQKGSLSFLTFVPSNVDYLLTCLKHSRLTTVSKIVGVYHIQYPHSLTGENIKRDIPVLENLFYPPYKSSSTIIHIKSTIQHKDSAIYTSLDRRSLLLQGHTYPVL</sequence>
<dbReference type="GO" id="GO:0010008">
    <property type="term" value="C:endosome membrane"/>
    <property type="evidence" value="ECO:0007669"/>
    <property type="project" value="TreeGrafter"/>
</dbReference>
<dbReference type="EMBL" id="CAJNOQ010014898">
    <property type="protein sequence ID" value="CAF1350734.1"/>
    <property type="molecule type" value="Genomic_DNA"/>
</dbReference>
<accession>A0A815H8P5</accession>
<protein>
    <submittedName>
        <fullName evidence="1">Uncharacterized protein</fullName>
    </submittedName>
</protein>
<reference evidence="1" key="1">
    <citation type="submission" date="2021-02" db="EMBL/GenBank/DDBJ databases">
        <authorList>
            <person name="Nowell W R."/>
        </authorList>
    </citation>
    <scope>NUCLEOTIDE SEQUENCE</scope>
</reference>
<dbReference type="AlphaFoldDB" id="A0A815H8P5"/>
<gene>
    <name evidence="1" type="ORF">GPM918_LOCUS30895</name>
    <name evidence="2" type="ORF">SRO942_LOCUS31525</name>
</gene>
<dbReference type="SUPFAM" id="SSF56104">
    <property type="entry name" value="SAICAR synthase-like"/>
    <property type="match status" value="1"/>
</dbReference>
<name>A0A815H8P5_9BILA</name>
<dbReference type="Proteomes" id="UP000681722">
    <property type="component" value="Unassembled WGS sequence"/>
</dbReference>
<dbReference type="GO" id="GO:0000285">
    <property type="term" value="F:1-phosphatidylinositol-3-phosphate 5-kinase activity"/>
    <property type="evidence" value="ECO:0007669"/>
    <property type="project" value="TreeGrafter"/>
</dbReference>
<organism evidence="1 3">
    <name type="scientific">Didymodactylos carnosus</name>
    <dbReference type="NCBI Taxonomy" id="1234261"/>
    <lineage>
        <taxon>Eukaryota</taxon>
        <taxon>Metazoa</taxon>
        <taxon>Spiralia</taxon>
        <taxon>Gnathifera</taxon>
        <taxon>Rotifera</taxon>
        <taxon>Eurotatoria</taxon>
        <taxon>Bdelloidea</taxon>
        <taxon>Philodinida</taxon>
        <taxon>Philodinidae</taxon>
        <taxon>Didymodactylos</taxon>
    </lineage>
</organism>
<evidence type="ECO:0000313" key="2">
    <source>
        <dbReference type="EMBL" id="CAF4220590.1"/>
    </source>
</evidence>
<evidence type="ECO:0000313" key="3">
    <source>
        <dbReference type="Proteomes" id="UP000663829"/>
    </source>
</evidence>
<dbReference type="Proteomes" id="UP000663829">
    <property type="component" value="Unassembled WGS sequence"/>
</dbReference>
<evidence type="ECO:0000313" key="1">
    <source>
        <dbReference type="EMBL" id="CAF1350734.1"/>
    </source>
</evidence>
<comment type="caution">
    <text evidence="1">The sequence shown here is derived from an EMBL/GenBank/DDBJ whole genome shotgun (WGS) entry which is preliminary data.</text>
</comment>
<keyword evidence="3" id="KW-1185">Reference proteome</keyword>
<dbReference type="PANTHER" id="PTHR45748">
    <property type="entry name" value="1-PHOSPHATIDYLINOSITOL 3-PHOSPHATE 5-KINASE-RELATED"/>
    <property type="match status" value="1"/>
</dbReference>
<dbReference type="EMBL" id="CAJOBC010064285">
    <property type="protein sequence ID" value="CAF4220590.1"/>
    <property type="molecule type" value="Genomic_DNA"/>
</dbReference>
<dbReference type="OrthoDB" id="158357at2759"/>
<proteinExistence type="predicted"/>
<dbReference type="GO" id="GO:0046854">
    <property type="term" value="P:phosphatidylinositol phosphate biosynthetic process"/>
    <property type="evidence" value="ECO:0007669"/>
    <property type="project" value="TreeGrafter"/>
</dbReference>